<name>A0A1B2HUE2_9PSEU</name>
<evidence type="ECO:0000313" key="1">
    <source>
        <dbReference type="EMBL" id="ANZ41308.1"/>
    </source>
</evidence>
<gene>
    <name evidence="1" type="ORF">BBK82_40445</name>
</gene>
<dbReference type="OrthoDB" id="4541568at2"/>
<proteinExistence type="predicted"/>
<evidence type="ECO:0008006" key="3">
    <source>
        <dbReference type="Google" id="ProtNLM"/>
    </source>
</evidence>
<dbReference type="RefSeq" id="WP_065919644.1">
    <property type="nucleotide sequence ID" value="NZ_CP016793.1"/>
</dbReference>
<dbReference type="EMBL" id="CP016793">
    <property type="protein sequence ID" value="ANZ41308.1"/>
    <property type="molecule type" value="Genomic_DNA"/>
</dbReference>
<reference evidence="1 2" key="1">
    <citation type="submission" date="2016-07" db="EMBL/GenBank/DDBJ databases">
        <title>Complete genome sequence of the Lentzea guizhouensis DHS C013.</title>
        <authorList>
            <person name="Cao C."/>
        </authorList>
    </citation>
    <scope>NUCLEOTIDE SEQUENCE [LARGE SCALE GENOMIC DNA]</scope>
    <source>
        <strain evidence="1 2">DHS C013</strain>
    </source>
</reference>
<dbReference type="KEGG" id="led:BBK82_40445"/>
<keyword evidence="2" id="KW-1185">Reference proteome</keyword>
<accession>A0A1B2HUE2</accession>
<organism evidence="1 2">
    <name type="scientific">Lentzea guizhouensis</name>
    <dbReference type="NCBI Taxonomy" id="1586287"/>
    <lineage>
        <taxon>Bacteria</taxon>
        <taxon>Bacillati</taxon>
        <taxon>Actinomycetota</taxon>
        <taxon>Actinomycetes</taxon>
        <taxon>Pseudonocardiales</taxon>
        <taxon>Pseudonocardiaceae</taxon>
        <taxon>Lentzea</taxon>
    </lineage>
</organism>
<evidence type="ECO:0000313" key="2">
    <source>
        <dbReference type="Proteomes" id="UP000093053"/>
    </source>
</evidence>
<dbReference type="STRING" id="1586287.BBK82_40445"/>
<dbReference type="AlphaFoldDB" id="A0A1B2HUE2"/>
<sequence>MTGDRVVCIFSDGEIPRVGEAERIARELCAMGVRIVVRGLGRGAAHTLARLTCPGSDDDRQVIVDEASIRAGIESMARGLTSRANGSG</sequence>
<protein>
    <recommendedName>
        <fullName evidence="3">VWFA domain-containing protein</fullName>
    </recommendedName>
</protein>
<dbReference type="Proteomes" id="UP000093053">
    <property type="component" value="Chromosome"/>
</dbReference>